<reference evidence="2" key="2">
    <citation type="submission" date="2021-09" db="EMBL/GenBank/DDBJ databases">
        <authorList>
            <person name="Jia N."/>
            <person name="Wang J."/>
            <person name="Shi W."/>
            <person name="Du L."/>
            <person name="Sun Y."/>
            <person name="Zhan W."/>
            <person name="Jiang J."/>
            <person name="Wang Q."/>
            <person name="Zhang B."/>
            <person name="Ji P."/>
            <person name="Sakyi L.B."/>
            <person name="Cui X."/>
            <person name="Yuan T."/>
            <person name="Jiang B."/>
            <person name="Yang W."/>
            <person name="Lam T.T.-Y."/>
            <person name="Chang Q."/>
            <person name="Ding S."/>
            <person name="Wang X."/>
            <person name="Zhu J."/>
            <person name="Ruan X."/>
            <person name="Zhao L."/>
            <person name="Wei J."/>
            <person name="Que T."/>
            <person name="Du C."/>
            <person name="Cheng J."/>
            <person name="Dai P."/>
            <person name="Han X."/>
            <person name="Huang E."/>
            <person name="Gao Y."/>
            <person name="Liu J."/>
            <person name="Shao H."/>
            <person name="Ye R."/>
            <person name="Li L."/>
            <person name="Wei W."/>
            <person name="Wang X."/>
            <person name="Wang C."/>
            <person name="Huo Q."/>
            <person name="Li W."/>
            <person name="Guo W."/>
            <person name="Chen H."/>
            <person name="Chen S."/>
            <person name="Zhou L."/>
            <person name="Zhou L."/>
            <person name="Ni X."/>
            <person name="Tian J."/>
            <person name="Zhou Y."/>
            <person name="Sheng Y."/>
            <person name="Liu T."/>
            <person name="Pan Y."/>
            <person name="Xia L."/>
            <person name="Li J."/>
            <person name="Zhao F."/>
            <person name="Cao W."/>
        </authorList>
    </citation>
    <scope>NUCLEOTIDE SEQUENCE</scope>
    <source>
        <strain evidence="2">Rsan-2018</strain>
        <tissue evidence="2">Larvae</tissue>
    </source>
</reference>
<accession>A0A9D4YQI4</accession>
<proteinExistence type="predicted"/>
<gene>
    <name evidence="2" type="ORF">HPB52_016685</name>
</gene>
<dbReference type="EMBL" id="JABSTV010001245">
    <property type="protein sequence ID" value="KAH7984059.1"/>
    <property type="molecule type" value="Genomic_DNA"/>
</dbReference>
<name>A0A9D4YQI4_RHISA</name>
<feature type="region of interest" description="Disordered" evidence="1">
    <location>
        <begin position="42"/>
        <end position="78"/>
    </location>
</feature>
<evidence type="ECO:0000313" key="2">
    <source>
        <dbReference type="EMBL" id="KAH7984059.1"/>
    </source>
</evidence>
<evidence type="ECO:0000256" key="1">
    <source>
        <dbReference type="SAM" id="MobiDB-lite"/>
    </source>
</evidence>
<dbReference type="Proteomes" id="UP000821837">
    <property type="component" value="Chromosome 1"/>
</dbReference>
<protein>
    <submittedName>
        <fullName evidence="2">Uncharacterized protein</fullName>
    </submittedName>
</protein>
<feature type="compositionally biased region" description="Polar residues" evidence="1">
    <location>
        <begin position="42"/>
        <end position="55"/>
    </location>
</feature>
<sequence length="90" mass="8879">MQRSGHARRSVSSGQDGAGRKCLCRHVYTGCAVGAATTGGVQSSAIADGATTTPSKPGLGKGRASSSRPSLTADRRAPAAHVLEAAADGS</sequence>
<evidence type="ECO:0000313" key="3">
    <source>
        <dbReference type="Proteomes" id="UP000821837"/>
    </source>
</evidence>
<dbReference type="AlphaFoldDB" id="A0A9D4YQI4"/>
<comment type="caution">
    <text evidence="2">The sequence shown here is derived from an EMBL/GenBank/DDBJ whole genome shotgun (WGS) entry which is preliminary data.</text>
</comment>
<reference evidence="2" key="1">
    <citation type="journal article" date="2020" name="Cell">
        <title>Large-Scale Comparative Analyses of Tick Genomes Elucidate Their Genetic Diversity and Vector Capacities.</title>
        <authorList>
            <consortium name="Tick Genome and Microbiome Consortium (TIGMIC)"/>
            <person name="Jia N."/>
            <person name="Wang J."/>
            <person name="Shi W."/>
            <person name="Du L."/>
            <person name="Sun Y."/>
            <person name="Zhan W."/>
            <person name="Jiang J.F."/>
            <person name="Wang Q."/>
            <person name="Zhang B."/>
            <person name="Ji P."/>
            <person name="Bell-Sakyi L."/>
            <person name="Cui X.M."/>
            <person name="Yuan T.T."/>
            <person name="Jiang B.G."/>
            <person name="Yang W.F."/>
            <person name="Lam T.T."/>
            <person name="Chang Q.C."/>
            <person name="Ding S.J."/>
            <person name="Wang X.J."/>
            <person name="Zhu J.G."/>
            <person name="Ruan X.D."/>
            <person name="Zhao L."/>
            <person name="Wei J.T."/>
            <person name="Ye R.Z."/>
            <person name="Que T.C."/>
            <person name="Du C.H."/>
            <person name="Zhou Y.H."/>
            <person name="Cheng J.X."/>
            <person name="Dai P.F."/>
            <person name="Guo W.B."/>
            <person name="Han X.H."/>
            <person name="Huang E.J."/>
            <person name="Li L.F."/>
            <person name="Wei W."/>
            <person name="Gao Y.C."/>
            <person name="Liu J.Z."/>
            <person name="Shao H.Z."/>
            <person name="Wang X."/>
            <person name="Wang C.C."/>
            <person name="Yang T.C."/>
            <person name="Huo Q.B."/>
            <person name="Li W."/>
            <person name="Chen H.Y."/>
            <person name="Chen S.E."/>
            <person name="Zhou L.G."/>
            <person name="Ni X.B."/>
            <person name="Tian J.H."/>
            <person name="Sheng Y."/>
            <person name="Liu T."/>
            <person name="Pan Y.S."/>
            <person name="Xia L.Y."/>
            <person name="Li J."/>
            <person name="Zhao F."/>
            <person name="Cao W.C."/>
        </authorList>
    </citation>
    <scope>NUCLEOTIDE SEQUENCE</scope>
    <source>
        <strain evidence="2">Rsan-2018</strain>
    </source>
</reference>
<keyword evidence="3" id="KW-1185">Reference proteome</keyword>
<organism evidence="2 3">
    <name type="scientific">Rhipicephalus sanguineus</name>
    <name type="common">Brown dog tick</name>
    <name type="synonym">Ixodes sanguineus</name>
    <dbReference type="NCBI Taxonomy" id="34632"/>
    <lineage>
        <taxon>Eukaryota</taxon>
        <taxon>Metazoa</taxon>
        <taxon>Ecdysozoa</taxon>
        <taxon>Arthropoda</taxon>
        <taxon>Chelicerata</taxon>
        <taxon>Arachnida</taxon>
        <taxon>Acari</taxon>
        <taxon>Parasitiformes</taxon>
        <taxon>Ixodida</taxon>
        <taxon>Ixodoidea</taxon>
        <taxon>Ixodidae</taxon>
        <taxon>Rhipicephalinae</taxon>
        <taxon>Rhipicephalus</taxon>
        <taxon>Rhipicephalus</taxon>
    </lineage>
</organism>